<gene>
    <name evidence="1" type="ORF">FLAPXU55_03986</name>
</gene>
<dbReference type="AlphaFoldDB" id="A0A9N8P3K6"/>
<name>A0A9N8P3K6_9FLAO</name>
<keyword evidence="2" id="KW-1185">Reference proteome</keyword>
<proteinExistence type="predicted"/>
<dbReference type="Proteomes" id="UP000533639">
    <property type="component" value="Unassembled WGS sequence"/>
</dbReference>
<dbReference type="EMBL" id="CAIJDE010000060">
    <property type="protein sequence ID" value="CAC9976262.1"/>
    <property type="molecule type" value="Genomic_DNA"/>
</dbReference>
<comment type="caution">
    <text evidence="1">The sequence shown here is derived from an EMBL/GenBank/DDBJ whole genome shotgun (WGS) entry which is preliminary data.</text>
</comment>
<protein>
    <submittedName>
        <fullName evidence="1">Uncharacterized protein</fullName>
    </submittedName>
</protein>
<evidence type="ECO:0000313" key="2">
    <source>
        <dbReference type="Proteomes" id="UP000533639"/>
    </source>
</evidence>
<sequence>MLIVSQIACNNYQTDLIEIDQSSKLTLKVNRAYNERGIYILNDKYYLNSSLLLPENIKGIHIEDDAIWRPQGATNIPRLSDIEAPFEIFKEKNNDSIYLIKANDTIILRLDKVIE</sequence>
<evidence type="ECO:0000313" key="1">
    <source>
        <dbReference type="EMBL" id="CAC9976262.1"/>
    </source>
</evidence>
<accession>A0A9N8P3K6</accession>
<organism evidence="1 2">
    <name type="scientific">Flavobacterium panici</name>
    <dbReference type="NCBI Taxonomy" id="2654843"/>
    <lineage>
        <taxon>Bacteria</taxon>
        <taxon>Pseudomonadati</taxon>
        <taxon>Bacteroidota</taxon>
        <taxon>Flavobacteriia</taxon>
        <taxon>Flavobacteriales</taxon>
        <taxon>Flavobacteriaceae</taxon>
        <taxon>Flavobacterium</taxon>
    </lineage>
</organism>
<reference evidence="1 2" key="1">
    <citation type="submission" date="2020-06" db="EMBL/GenBank/DDBJ databases">
        <authorList>
            <person name="Criscuolo A."/>
        </authorList>
    </citation>
    <scope>NUCLEOTIDE SEQUENCE [LARGE SCALE GENOMIC DNA]</scope>
    <source>
        <strain evidence="1">PXU-55</strain>
    </source>
</reference>